<evidence type="ECO:0000256" key="3">
    <source>
        <dbReference type="SAM" id="Coils"/>
    </source>
</evidence>
<dbReference type="PANTHER" id="PTHR45721:SF11">
    <property type="entry name" value="LAMIN DM0-RELATED"/>
    <property type="match status" value="1"/>
</dbReference>
<dbReference type="GO" id="GO:0031507">
    <property type="term" value="P:heterochromatin formation"/>
    <property type="evidence" value="ECO:0007669"/>
    <property type="project" value="TreeGrafter"/>
</dbReference>
<dbReference type="STRING" id="121845.A0A1S3DT80"/>
<gene>
    <name evidence="6" type="primary">LOC103523956</name>
</gene>
<proteinExistence type="predicted"/>
<evidence type="ECO:0000259" key="4">
    <source>
        <dbReference type="Pfam" id="PF00038"/>
    </source>
</evidence>
<dbReference type="RefSeq" id="XP_008487189.2">
    <property type="nucleotide sequence ID" value="XM_008488967.2"/>
</dbReference>
<accession>A0A1S3DT80</accession>
<dbReference type="GO" id="GO:0005652">
    <property type="term" value="C:nuclear lamina"/>
    <property type="evidence" value="ECO:0007669"/>
    <property type="project" value="TreeGrafter"/>
</dbReference>
<sequence>MDIKVTGSSFCPFQRIPVLEHQIGEQKKAIDQEQLKRIELENENQSLREQLNYDKQVFETRIEEVQKKRKTELSEVDSRLNRDFENRLAEQVRTNRAMFEEEFKKTKQELVKIYEGQVSLDAWPICRIVVI</sequence>
<dbReference type="PANTHER" id="PTHR45721">
    <property type="entry name" value="LAMIN DM0-RELATED"/>
    <property type="match status" value="1"/>
</dbReference>
<reference evidence="6" key="1">
    <citation type="submission" date="2025-08" db="UniProtKB">
        <authorList>
            <consortium name="RefSeq"/>
        </authorList>
    </citation>
    <scope>IDENTIFICATION</scope>
</reference>
<evidence type="ECO:0000256" key="1">
    <source>
        <dbReference type="ARBA" id="ARBA00022754"/>
    </source>
</evidence>
<dbReference type="GO" id="GO:0090435">
    <property type="term" value="P:protein localization to nuclear envelope"/>
    <property type="evidence" value="ECO:0007669"/>
    <property type="project" value="TreeGrafter"/>
</dbReference>
<evidence type="ECO:0000256" key="2">
    <source>
        <dbReference type="ARBA" id="ARBA00023054"/>
    </source>
</evidence>
<dbReference type="PaxDb" id="121845-A0A1S3DT80"/>
<dbReference type="GO" id="GO:0051664">
    <property type="term" value="P:nuclear pore localization"/>
    <property type="evidence" value="ECO:0007669"/>
    <property type="project" value="TreeGrafter"/>
</dbReference>
<dbReference type="KEGG" id="dci:103523956"/>
<dbReference type="GO" id="GO:0005200">
    <property type="term" value="F:structural constituent of cytoskeleton"/>
    <property type="evidence" value="ECO:0007669"/>
    <property type="project" value="TreeGrafter"/>
</dbReference>
<feature type="domain" description="IF rod" evidence="4">
    <location>
        <begin position="19"/>
        <end position="118"/>
    </location>
</feature>
<keyword evidence="1" id="KW-0403">Intermediate filament</keyword>
<dbReference type="GeneID" id="103523956"/>
<dbReference type="Proteomes" id="UP000079169">
    <property type="component" value="Unplaced"/>
</dbReference>
<keyword evidence="2 3" id="KW-0175">Coiled coil</keyword>
<feature type="coiled-coil region" evidence="3">
    <location>
        <begin position="23"/>
        <end position="109"/>
    </location>
</feature>
<dbReference type="Gene3D" id="1.20.5.1160">
    <property type="entry name" value="Vasodilator-stimulated phosphoprotein"/>
    <property type="match status" value="1"/>
</dbReference>
<name>A0A1S3DT80_DIACI</name>
<protein>
    <submittedName>
        <fullName evidence="6">Prelamin-A/C-like</fullName>
    </submittedName>
</protein>
<dbReference type="AlphaFoldDB" id="A0A1S3DT80"/>
<keyword evidence="5" id="KW-1185">Reference proteome</keyword>
<evidence type="ECO:0000313" key="5">
    <source>
        <dbReference type="Proteomes" id="UP000079169"/>
    </source>
</evidence>
<organism evidence="5 6">
    <name type="scientific">Diaphorina citri</name>
    <name type="common">Asian citrus psyllid</name>
    <dbReference type="NCBI Taxonomy" id="121845"/>
    <lineage>
        <taxon>Eukaryota</taxon>
        <taxon>Metazoa</taxon>
        <taxon>Ecdysozoa</taxon>
        <taxon>Arthropoda</taxon>
        <taxon>Hexapoda</taxon>
        <taxon>Insecta</taxon>
        <taxon>Pterygota</taxon>
        <taxon>Neoptera</taxon>
        <taxon>Paraneoptera</taxon>
        <taxon>Hemiptera</taxon>
        <taxon>Sternorrhyncha</taxon>
        <taxon>Psylloidea</taxon>
        <taxon>Psyllidae</taxon>
        <taxon>Diaphorininae</taxon>
        <taxon>Diaphorina</taxon>
    </lineage>
</organism>
<dbReference type="GO" id="GO:0007097">
    <property type="term" value="P:nuclear migration"/>
    <property type="evidence" value="ECO:0007669"/>
    <property type="project" value="TreeGrafter"/>
</dbReference>
<evidence type="ECO:0000313" key="6">
    <source>
        <dbReference type="RefSeq" id="XP_008487189.2"/>
    </source>
</evidence>
<dbReference type="Pfam" id="PF00038">
    <property type="entry name" value="Filament"/>
    <property type="match status" value="1"/>
</dbReference>
<dbReference type="GO" id="GO:0006998">
    <property type="term" value="P:nuclear envelope organization"/>
    <property type="evidence" value="ECO:0007669"/>
    <property type="project" value="TreeGrafter"/>
</dbReference>
<dbReference type="InterPro" id="IPR039008">
    <property type="entry name" value="IF_rod_dom"/>
</dbReference>
<dbReference type="GO" id="GO:0005882">
    <property type="term" value="C:intermediate filament"/>
    <property type="evidence" value="ECO:0007669"/>
    <property type="project" value="UniProtKB-KW"/>
</dbReference>